<reference evidence="8 9" key="1">
    <citation type="submission" date="2021-05" db="EMBL/GenBank/DDBJ databases">
        <title>A Polyphasic approach of four new species of the genus Ohtaekwangia: Ohtaekwangia histidinii sp. nov., Ohtaekwangia cretensis sp. nov., Ohtaekwangia indiensis sp. nov., Ohtaekwangia reichenbachii sp. nov. from diverse environment.</title>
        <authorList>
            <person name="Octaviana S."/>
        </authorList>
    </citation>
    <scope>NUCLEOTIDE SEQUENCE [LARGE SCALE GENOMIC DNA]</scope>
    <source>
        <strain evidence="8 9">PWU4</strain>
    </source>
</reference>
<comment type="similarity">
    <text evidence="2">Belongs to the tryptophan 2-monooxygenase family.</text>
</comment>
<evidence type="ECO:0000313" key="8">
    <source>
        <dbReference type="EMBL" id="MBT1700621.1"/>
    </source>
</evidence>
<dbReference type="GO" id="GO:0009851">
    <property type="term" value="P:auxin biosynthetic process"/>
    <property type="evidence" value="ECO:0007669"/>
    <property type="project" value="UniProtKB-KW"/>
</dbReference>
<dbReference type="GO" id="GO:0050361">
    <property type="term" value="F:tryptophan 2-monooxygenase activity"/>
    <property type="evidence" value="ECO:0007669"/>
    <property type="project" value="UniProtKB-EC"/>
</dbReference>
<comment type="caution">
    <text evidence="8">The sequence shown here is derived from an EMBL/GenBank/DDBJ whole genome shotgun (WGS) entry which is preliminary data.</text>
</comment>
<evidence type="ECO:0000313" key="9">
    <source>
        <dbReference type="Proteomes" id="UP001319200"/>
    </source>
</evidence>
<name>A0AAP2DQF3_9BACT</name>
<sequence>MTLGEFLSRHFSGPEHSAFRDSITRFVEGYNAADLSKVSALAIREEWSQDDEPEQRRPAGGYGQLMEHLLAQVLQQGVTVHLSSIVSHIQWQPGKVVIETTDGNSYSAQKVLITVPIGVLQHERITFTPAIPAYLEAAKNIGFGSVIKFLLEFKTPFWENLVARPVHNMGFMLSDATIPTWWTQLPDTTPLLTGWLGGPSAAQLHTGAEQMLNEALRSLSYIFDCSVDLLRQQLRHWYISDWKNDPFACGAYSYATIETPRAREILNTPVADTIYFSGEAVYDGPHTGTVEAALVSGREAAIKMLHAYSEDVEN</sequence>
<dbReference type="EC" id="1.13.12.3" evidence="3"/>
<evidence type="ECO:0000256" key="6">
    <source>
        <dbReference type="ARBA" id="ARBA00047321"/>
    </source>
</evidence>
<dbReference type="Gene3D" id="3.50.50.60">
    <property type="entry name" value="FAD/NAD(P)-binding domain"/>
    <property type="match status" value="1"/>
</dbReference>
<dbReference type="InterPro" id="IPR036188">
    <property type="entry name" value="FAD/NAD-bd_sf"/>
</dbReference>
<evidence type="ECO:0000256" key="5">
    <source>
        <dbReference type="ARBA" id="ARBA00023070"/>
    </source>
</evidence>
<dbReference type="Proteomes" id="UP001319200">
    <property type="component" value="Unassembled WGS sequence"/>
</dbReference>
<comment type="catalytic activity">
    <reaction evidence="6">
        <text>L-tryptophan + O2 = indole-3-acetamide + CO2 + H2O</text>
        <dbReference type="Rhea" id="RHEA:16165"/>
        <dbReference type="ChEBI" id="CHEBI:15377"/>
        <dbReference type="ChEBI" id="CHEBI:15379"/>
        <dbReference type="ChEBI" id="CHEBI:16031"/>
        <dbReference type="ChEBI" id="CHEBI:16526"/>
        <dbReference type="ChEBI" id="CHEBI:57912"/>
        <dbReference type="EC" id="1.13.12.3"/>
    </reaction>
</comment>
<dbReference type="SUPFAM" id="SSF54373">
    <property type="entry name" value="FAD-linked reductases, C-terminal domain"/>
    <property type="match status" value="1"/>
</dbReference>
<dbReference type="InterPro" id="IPR002937">
    <property type="entry name" value="Amino_oxidase"/>
</dbReference>
<dbReference type="RefSeq" id="WP_254169310.1">
    <property type="nucleotide sequence ID" value="NZ_JAHESF010000044.1"/>
</dbReference>
<dbReference type="Pfam" id="PF01593">
    <property type="entry name" value="Amino_oxidase"/>
    <property type="match status" value="1"/>
</dbReference>
<keyword evidence="5" id="KW-0073">Auxin biosynthesis</keyword>
<evidence type="ECO:0000256" key="4">
    <source>
        <dbReference type="ARBA" id="ARBA00017871"/>
    </source>
</evidence>
<feature type="domain" description="Amine oxidase" evidence="7">
    <location>
        <begin position="14"/>
        <end position="301"/>
    </location>
</feature>
<evidence type="ECO:0000256" key="2">
    <source>
        <dbReference type="ARBA" id="ARBA00005833"/>
    </source>
</evidence>
<dbReference type="InterPro" id="IPR050281">
    <property type="entry name" value="Flavin_monoamine_oxidase"/>
</dbReference>
<organism evidence="8 9">
    <name type="scientific">Chryseosolibacter histidini</name>
    <dbReference type="NCBI Taxonomy" id="2782349"/>
    <lineage>
        <taxon>Bacteria</taxon>
        <taxon>Pseudomonadati</taxon>
        <taxon>Bacteroidota</taxon>
        <taxon>Cytophagia</taxon>
        <taxon>Cytophagales</taxon>
        <taxon>Chryseotaleaceae</taxon>
        <taxon>Chryseosolibacter</taxon>
    </lineage>
</organism>
<evidence type="ECO:0000256" key="3">
    <source>
        <dbReference type="ARBA" id="ARBA00012535"/>
    </source>
</evidence>
<protein>
    <recommendedName>
        <fullName evidence="4">Tryptophan 2-monooxygenase</fullName>
        <ecNumber evidence="3">1.13.12.3</ecNumber>
    </recommendedName>
</protein>
<accession>A0AAP2DQF3</accession>
<gene>
    <name evidence="8" type="ORF">KK083_27275</name>
</gene>
<dbReference type="PANTHER" id="PTHR10742:SF410">
    <property type="entry name" value="LYSINE-SPECIFIC HISTONE DEMETHYLASE 2"/>
    <property type="match status" value="1"/>
</dbReference>
<dbReference type="EMBL" id="JAHESF010000044">
    <property type="protein sequence ID" value="MBT1700621.1"/>
    <property type="molecule type" value="Genomic_DNA"/>
</dbReference>
<keyword evidence="9" id="KW-1185">Reference proteome</keyword>
<evidence type="ECO:0000259" key="7">
    <source>
        <dbReference type="Pfam" id="PF01593"/>
    </source>
</evidence>
<proteinExistence type="inferred from homology"/>
<evidence type="ECO:0000256" key="1">
    <source>
        <dbReference type="ARBA" id="ARBA00004814"/>
    </source>
</evidence>
<dbReference type="SUPFAM" id="SSF51905">
    <property type="entry name" value="FAD/NAD(P)-binding domain"/>
    <property type="match status" value="1"/>
</dbReference>
<dbReference type="AlphaFoldDB" id="A0AAP2DQF3"/>
<dbReference type="PANTHER" id="PTHR10742">
    <property type="entry name" value="FLAVIN MONOAMINE OXIDASE"/>
    <property type="match status" value="1"/>
</dbReference>
<comment type="pathway">
    <text evidence="1">Plant hormone metabolism; auxin biosynthesis.</text>
</comment>